<dbReference type="EMBL" id="CM004480">
    <property type="protein sequence ID" value="OCT67044.1"/>
    <property type="molecule type" value="Genomic_DNA"/>
</dbReference>
<sequence length="189" mass="21410">MDLVRAMKQDVDKLRLLFGGVVTVWSEIMSRITWRWARDMAAMERSRQKLNKLLSAFIRQSGGIVVRHKVLESRLPGYFSADEVHLSAVGTDIFNLDLSDGIERALLLMGGGHVGHKGHAGMPMQKLGRSEARGDGDWPLLKGEGKDKSTSLRIWTGAWQLDLHKRSLQRPLFGFEMLRDVRLTYVLIK</sequence>
<evidence type="ECO:0000313" key="2">
    <source>
        <dbReference type="Proteomes" id="UP000694892"/>
    </source>
</evidence>
<evidence type="ECO:0000313" key="1">
    <source>
        <dbReference type="EMBL" id="OCT67044.1"/>
    </source>
</evidence>
<protein>
    <submittedName>
        <fullName evidence="1">Uncharacterized protein</fullName>
    </submittedName>
</protein>
<dbReference type="Proteomes" id="UP000694892">
    <property type="component" value="Chromosome 8L"/>
</dbReference>
<proteinExistence type="predicted"/>
<reference evidence="2" key="1">
    <citation type="journal article" date="2016" name="Nature">
        <title>Genome evolution in the allotetraploid frog Xenopus laevis.</title>
        <authorList>
            <person name="Session A.M."/>
            <person name="Uno Y."/>
            <person name="Kwon T."/>
            <person name="Chapman J.A."/>
            <person name="Toyoda A."/>
            <person name="Takahashi S."/>
            <person name="Fukui A."/>
            <person name="Hikosaka A."/>
            <person name="Suzuki A."/>
            <person name="Kondo M."/>
            <person name="van Heeringen S.J."/>
            <person name="Quigley I."/>
            <person name="Heinz S."/>
            <person name="Ogino H."/>
            <person name="Ochi H."/>
            <person name="Hellsten U."/>
            <person name="Lyons J.B."/>
            <person name="Simakov O."/>
            <person name="Putnam N."/>
            <person name="Stites J."/>
            <person name="Kuroki Y."/>
            <person name="Tanaka T."/>
            <person name="Michiue T."/>
            <person name="Watanabe M."/>
            <person name="Bogdanovic O."/>
            <person name="Lister R."/>
            <person name="Georgiou G."/>
            <person name="Paranjpe S.S."/>
            <person name="van Kruijsbergen I."/>
            <person name="Shu S."/>
            <person name="Carlson J."/>
            <person name="Kinoshita T."/>
            <person name="Ohta Y."/>
            <person name="Mawaribuchi S."/>
            <person name="Jenkins J."/>
            <person name="Grimwood J."/>
            <person name="Schmutz J."/>
            <person name="Mitros T."/>
            <person name="Mozaffari S.V."/>
            <person name="Suzuki Y."/>
            <person name="Haramoto Y."/>
            <person name="Yamamoto T.S."/>
            <person name="Takagi C."/>
            <person name="Heald R."/>
            <person name="Miller K."/>
            <person name="Haudenschild C."/>
            <person name="Kitzman J."/>
            <person name="Nakayama T."/>
            <person name="Izutsu Y."/>
            <person name="Robert J."/>
            <person name="Fortriede J."/>
            <person name="Burns K."/>
            <person name="Lotay V."/>
            <person name="Karimi K."/>
            <person name="Yasuoka Y."/>
            <person name="Dichmann D.S."/>
            <person name="Flajnik M.F."/>
            <person name="Houston D.W."/>
            <person name="Shendure J."/>
            <person name="DuPasquier L."/>
            <person name="Vize P.D."/>
            <person name="Zorn A.M."/>
            <person name="Ito M."/>
            <person name="Marcotte E.M."/>
            <person name="Wallingford J.B."/>
            <person name="Ito Y."/>
            <person name="Asashima M."/>
            <person name="Ueno N."/>
            <person name="Matsuda Y."/>
            <person name="Veenstra G.J."/>
            <person name="Fujiyama A."/>
            <person name="Harland R.M."/>
            <person name="Taira M."/>
            <person name="Rokhsar D.S."/>
        </authorList>
    </citation>
    <scope>NUCLEOTIDE SEQUENCE [LARGE SCALE GENOMIC DNA]</scope>
    <source>
        <strain evidence="2">J</strain>
    </source>
</reference>
<accession>A0A974C5U0</accession>
<organism evidence="1 2">
    <name type="scientific">Xenopus laevis</name>
    <name type="common">African clawed frog</name>
    <dbReference type="NCBI Taxonomy" id="8355"/>
    <lineage>
        <taxon>Eukaryota</taxon>
        <taxon>Metazoa</taxon>
        <taxon>Chordata</taxon>
        <taxon>Craniata</taxon>
        <taxon>Vertebrata</taxon>
        <taxon>Euteleostomi</taxon>
        <taxon>Amphibia</taxon>
        <taxon>Batrachia</taxon>
        <taxon>Anura</taxon>
        <taxon>Pipoidea</taxon>
        <taxon>Pipidae</taxon>
        <taxon>Xenopodinae</taxon>
        <taxon>Xenopus</taxon>
        <taxon>Xenopus</taxon>
    </lineage>
</organism>
<name>A0A974C5U0_XENLA</name>
<gene>
    <name evidence="1" type="ORF">XELAEV_18038326mg</name>
</gene>
<dbReference type="AlphaFoldDB" id="A0A974C5U0"/>